<dbReference type="Pfam" id="PF06189">
    <property type="entry name" value="5-nucleotidase"/>
    <property type="match status" value="1"/>
</dbReference>
<organism evidence="1 2">
    <name type="scientific">Conger conger</name>
    <name type="common">Conger eel</name>
    <name type="synonym">Muraena conger</name>
    <dbReference type="NCBI Taxonomy" id="82655"/>
    <lineage>
        <taxon>Eukaryota</taxon>
        <taxon>Metazoa</taxon>
        <taxon>Chordata</taxon>
        <taxon>Craniata</taxon>
        <taxon>Vertebrata</taxon>
        <taxon>Euteleostomi</taxon>
        <taxon>Actinopterygii</taxon>
        <taxon>Neopterygii</taxon>
        <taxon>Teleostei</taxon>
        <taxon>Anguilliformes</taxon>
        <taxon>Congridae</taxon>
        <taxon>Conger</taxon>
    </lineage>
</organism>
<proteinExistence type="predicted"/>
<sequence length="290" mass="31598">MEANIVFNARVKRKDSSRAVVIAVTDSSVFDLEEEEGPETDSAANENEPFKMGAAFPFMKAVQGVNEALLEMDAEETLLFDPILLSKNHSPHFRSRIECSAVHYGLEISRFCFCGPDDFAESLQSNGAKLFLSAGRDEVYQVWEKGIPAALLYPQDIPESPEPLRVLFMGDVLGLGDDAAPLLTELGFSDTQLQHITAVKGAMGEFAARVGEMRSRFRQGHSPLCAYLLLAWGPRDVCADALKTLRGWGLEADEAFCLAGAPRGPILAQIRPHVLLDLGLQGPHTLPADG</sequence>
<dbReference type="Proteomes" id="UP001152803">
    <property type="component" value="Unassembled WGS sequence"/>
</dbReference>
<dbReference type="PANTHER" id="PTHR31367:SF3">
    <property type="entry name" value="CYTOSOLIC 5'-NUCLEOTIDASE 1A"/>
    <property type="match status" value="1"/>
</dbReference>
<dbReference type="GO" id="GO:0008253">
    <property type="term" value="F:5'-nucleotidase activity"/>
    <property type="evidence" value="ECO:0007669"/>
    <property type="project" value="InterPro"/>
</dbReference>
<comment type="caution">
    <text evidence="1">The sequence shown here is derived from an EMBL/GenBank/DDBJ whole genome shotgun (WGS) entry which is preliminary data.</text>
</comment>
<name>A0A9Q1CZ39_CONCO</name>
<dbReference type="GO" id="GO:0005829">
    <property type="term" value="C:cytosol"/>
    <property type="evidence" value="ECO:0007669"/>
    <property type="project" value="TreeGrafter"/>
</dbReference>
<dbReference type="GO" id="GO:0000166">
    <property type="term" value="F:nucleotide binding"/>
    <property type="evidence" value="ECO:0007669"/>
    <property type="project" value="InterPro"/>
</dbReference>
<dbReference type="AlphaFoldDB" id="A0A9Q1CZ39"/>
<dbReference type="InterPro" id="IPR010394">
    <property type="entry name" value="5-nucleotidase"/>
</dbReference>
<dbReference type="GO" id="GO:0000287">
    <property type="term" value="F:magnesium ion binding"/>
    <property type="evidence" value="ECO:0007669"/>
    <property type="project" value="InterPro"/>
</dbReference>
<dbReference type="GO" id="GO:0009117">
    <property type="term" value="P:nucleotide metabolic process"/>
    <property type="evidence" value="ECO:0007669"/>
    <property type="project" value="InterPro"/>
</dbReference>
<gene>
    <name evidence="1" type="ORF">COCON_G00219260</name>
</gene>
<evidence type="ECO:0000313" key="2">
    <source>
        <dbReference type="Proteomes" id="UP001152803"/>
    </source>
</evidence>
<dbReference type="OrthoDB" id="9994138at2759"/>
<dbReference type="EMBL" id="JAFJMO010000017">
    <property type="protein sequence ID" value="KAJ8252614.1"/>
    <property type="molecule type" value="Genomic_DNA"/>
</dbReference>
<protein>
    <submittedName>
        <fullName evidence="1">Uncharacterized protein</fullName>
    </submittedName>
</protein>
<keyword evidence="2" id="KW-1185">Reference proteome</keyword>
<evidence type="ECO:0000313" key="1">
    <source>
        <dbReference type="EMBL" id="KAJ8252614.1"/>
    </source>
</evidence>
<dbReference type="PANTHER" id="PTHR31367">
    <property type="entry name" value="CYTOSOLIC 5'-NUCLEOTIDASE 1 FAMILY MEMBER"/>
    <property type="match status" value="1"/>
</dbReference>
<dbReference type="GO" id="GO:0046085">
    <property type="term" value="P:adenosine metabolic process"/>
    <property type="evidence" value="ECO:0007669"/>
    <property type="project" value="TreeGrafter"/>
</dbReference>
<accession>A0A9Q1CZ39</accession>
<reference evidence="1" key="1">
    <citation type="journal article" date="2023" name="Science">
        <title>Genome structures resolve the early diversification of teleost fishes.</title>
        <authorList>
            <person name="Parey E."/>
            <person name="Louis A."/>
            <person name="Montfort J."/>
            <person name="Bouchez O."/>
            <person name="Roques C."/>
            <person name="Iampietro C."/>
            <person name="Lluch J."/>
            <person name="Castinel A."/>
            <person name="Donnadieu C."/>
            <person name="Desvignes T."/>
            <person name="Floi Bucao C."/>
            <person name="Jouanno E."/>
            <person name="Wen M."/>
            <person name="Mejri S."/>
            <person name="Dirks R."/>
            <person name="Jansen H."/>
            <person name="Henkel C."/>
            <person name="Chen W.J."/>
            <person name="Zahm M."/>
            <person name="Cabau C."/>
            <person name="Klopp C."/>
            <person name="Thompson A.W."/>
            <person name="Robinson-Rechavi M."/>
            <person name="Braasch I."/>
            <person name="Lecointre G."/>
            <person name="Bobe J."/>
            <person name="Postlethwait J.H."/>
            <person name="Berthelot C."/>
            <person name="Roest Crollius H."/>
            <person name="Guiguen Y."/>
        </authorList>
    </citation>
    <scope>NUCLEOTIDE SEQUENCE</scope>
    <source>
        <strain evidence="1">Concon-B</strain>
    </source>
</reference>